<evidence type="ECO:0000313" key="3">
    <source>
        <dbReference type="Proteomes" id="UP000634667"/>
    </source>
</evidence>
<evidence type="ECO:0000259" key="1">
    <source>
        <dbReference type="Pfam" id="PF21083"/>
    </source>
</evidence>
<gene>
    <name evidence="2" type="ORF">GCM10008111_13140</name>
</gene>
<sequence length="171" mass="19495">MLTPSELWTWQYCPSKDRLLLNLDNDTQFVTELTGAVLNEKVSSKAFSIAEAETFWRLHDVLQTVVLDENERFDCCLHALANRFRQLTAHKSWYFVTQRMQDIGAYQLVHLQGKDNLLAVVVASDLECIECLLLASGESLAGKTLTRRTIIRVLRNRAQLVEQDINLAQSA</sequence>
<dbReference type="EMBL" id="BMYR01000004">
    <property type="protein sequence ID" value="GGW58324.1"/>
    <property type="molecule type" value="Genomic_DNA"/>
</dbReference>
<keyword evidence="3" id="KW-1185">Reference proteome</keyword>
<comment type="caution">
    <text evidence="2">The sequence shown here is derived from an EMBL/GenBank/DDBJ whole genome shotgun (WGS) entry which is preliminary data.</text>
</comment>
<dbReference type="Pfam" id="PF21083">
    <property type="entry name" value="ZapC_N"/>
    <property type="match status" value="1"/>
</dbReference>
<proteinExistence type="predicted"/>
<dbReference type="RefSeq" id="WP_189481723.1">
    <property type="nucleotide sequence ID" value="NZ_BMYR01000004.1"/>
</dbReference>
<dbReference type="Proteomes" id="UP000634667">
    <property type="component" value="Unassembled WGS sequence"/>
</dbReference>
<protein>
    <recommendedName>
        <fullName evidence="1">Cell-division protein ZapC N-terminal domain-containing protein</fullName>
    </recommendedName>
</protein>
<evidence type="ECO:0000313" key="2">
    <source>
        <dbReference type="EMBL" id="GGW58324.1"/>
    </source>
</evidence>
<feature type="domain" description="Cell-division protein ZapC N-terminal" evidence="1">
    <location>
        <begin position="1"/>
        <end position="83"/>
    </location>
</feature>
<accession>A0ABQ2WKR3</accession>
<reference evidence="3" key="1">
    <citation type="journal article" date="2019" name="Int. J. Syst. Evol. Microbiol.">
        <title>The Global Catalogue of Microorganisms (GCM) 10K type strain sequencing project: providing services to taxonomists for standard genome sequencing and annotation.</title>
        <authorList>
            <consortium name="The Broad Institute Genomics Platform"/>
            <consortium name="The Broad Institute Genome Sequencing Center for Infectious Disease"/>
            <person name="Wu L."/>
            <person name="Ma J."/>
        </authorList>
    </citation>
    <scope>NUCLEOTIDE SEQUENCE [LARGE SCALE GENOMIC DNA]</scope>
    <source>
        <strain evidence="3">KCTC 23723</strain>
    </source>
</reference>
<name>A0ABQ2WKR3_9ALTE</name>
<dbReference type="InterPro" id="IPR048373">
    <property type="entry name" value="ZapC_N"/>
</dbReference>
<organism evidence="2 3">
    <name type="scientific">Alishewanella tabrizica</name>
    <dbReference type="NCBI Taxonomy" id="671278"/>
    <lineage>
        <taxon>Bacteria</taxon>
        <taxon>Pseudomonadati</taxon>
        <taxon>Pseudomonadota</taxon>
        <taxon>Gammaproteobacteria</taxon>
        <taxon>Alteromonadales</taxon>
        <taxon>Alteromonadaceae</taxon>
        <taxon>Alishewanella</taxon>
    </lineage>
</organism>